<keyword evidence="5 7" id="KW-1133">Transmembrane helix</keyword>
<dbReference type="Proteomes" id="UP001285263">
    <property type="component" value="Unassembled WGS sequence"/>
</dbReference>
<evidence type="ECO:0000313" key="8">
    <source>
        <dbReference type="EMBL" id="MDY0745949.1"/>
    </source>
</evidence>
<evidence type="ECO:0000256" key="5">
    <source>
        <dbReference type="ARBA" id="ARBA00022989"/>
    </source>
</evidence>
<dbReference type="RefSeq" id="WP_320423854.1">
    <property type="nucleotide sequence ID" value="NZ_JAXCLA010000005.1"/>
</dbReference>
<organism evidence="8 9">
    <name type="scientific">Roseateles agri</name>
    <dbReference type="NCBI Taxonomy" id="3098619"/>
    <lineage>
        <taxon>Bacteria</taxon>
        <taxon>Pseudomonadati</taxon>
        <taxon>Pseudomonadota</taxon>
        <taxon>Betaproteobacteria</taxon>
        <taxon>Burkholderiales</taxon>
        <taxon>Sphaerotilaceae</taxon>
        <taxon>Roseateles</taxon>
    </lineage>
</organism>
<proteinExistence type="inferred from homology"/>
<evidence type="ECO:0000313" key="9">
    <source>
        <dbReference type="Proteomes" id="UP001285263"/>
    </source>
</evidence>
<name>A0ABU5DKZ9_9BURK</name>
<dbReference type="Pfam" id="PF01914">
    <property type="entry name" value="MarC"/>
    <property type="match status" value="1"/>
</dbReference>
<evidence type="ECO:0000256" key="6">
    <source>
        <dbReference type="ARBA" id="ARBA00023136"/>
    </source>
</evidence>
<dbReference type="PANTHER" id="PTHR33508:SF10">
    <property type="entry name" value="UPF0056 INNER MEMBRANE PROTEIN YHGN"/>
    <property type="match status" value="1"/>
</dbReference>
<feature type="transmembrane region" description="Helical" evidence="7">
    <location>
        <begin position="107"/>
        <end position="130"/>
    </location>
</feature>
<reference evidence="8 9" key="1">
    <citation type="submission" date="2023-11" db="EMBL/GenBank/DDBJ databases">
        <title>Paucibacter sp. nov., isolated from fresh soil in Korea.</title>
        <authorList>
            <person name="Le N.T.T."/>
        </authorList>
    </citation>
    <scope>NUCLEOTIDE SEQUENCE [LARGE SCALE GENOMIC DNA]</scope>
    <source>
        <strain evidence="8 9">R3-3</strain>
    </source>
</reference>
<gene>
    <name evidence="8" type="ORF">SNE35_15620</name>
</gene>
<evidence type="ECO:0000256" key="3">
    <source>
        <dbReference type="ARBA" id="ARBA00022475"/>
    </source>
</evidence>
<accession>A0ABU5DKZ9</accession>
<dbReference type="NCBIfam" id="TIGR00427">
    <property type="entry name" value="NAAT family transporter"/>
    <property type="match status" value="1"/>
</dbReference>
<dbReference type="InterPro" id="IPR002771">
    <property type="entry name" value="Multi_antbiot-R_MarC"/>
</dbReference>
<keyword evidence="6 7" id="KW-0472">Membrane</keyword>
<keyword evidence="9" id="KW-1185">Reference proteome</keyword>
<evidence type="ECO:0000256" key="2">
    <source>
        <dbReference type="ARBA" id="ARBA00009784"/>
    </source>
</evidence>
<feature type="transmembrane region" description="Helical" evidence="7">
    <location>
        <begin position="6"/>
        <end position="28"/>
    </location>
</feature>
<protein>
    <recommendedName>
        <fullName evidence="7">UPF0056 membrane protein</fullName>
    </recommendedName>
</protein>
<dbReference type="PANTHER" id="PTHR33508">
    <property type="entry name" value="UPF0056 MEMBRANE PROTEIN YHCE"/>
    <property type="match status" value="1"/>
</dbReference>
<evidence type="ECO:0000256" key="1">
    <source>
        <dbReference type="ARBA" id="ARBA00004651"/>
    </source>
</evidence>
<comment type="subcellular location">
    <subcellularLocation>
        <location evidence="1 7">Cell membrane</location>
        <topology evidence="1 7">Multi-pass membrane protein</topology>
    </subcellularLocation>
</comment>
<comment type="caution">
    <text evidence="8">The sequence shown here is derived from an EMBL/GenBank/DDBJ whole genome shotgun (WGS) entry which is preliminary data.</text>
</comment>
<evidence type="ECO:0000256" key="4">
    <source>
        <dbReference type="ARBA" id="ARBA00022692"/>
    </source>
</evidence>
<sequence>MDHTFLSAFILLLLVLDPLGSLPLFISIMSQVRPERRTIIAIREVGIAFAVLMAFMFGGGTFLEVMHLSERSLEVAGGVILAIIATRMIFGGAGESAYGLEPGREPYIFPLAVPLFAGPSAMATVLLLASRQPERMWSWIGALSAAMAVCVIVLLLASRIRKLLGDSVISAFEKLMGLVLTAVAVEMVLAGLKRYFIGGL</sequence>
<comment type="caution">
    <text evidence="7">Lacks conserved residue(s) required for the propagation of feature annotation.</text>
</comment>
<feature type="transmembrane region" description="Helical" evidence="7">
    <location>
        <begin position="136"/>
        <end position="157"/>
    </location>
</feature>
<keyword evidence="4 7" id="KW-0812">Transmembrane</keyword>
<feature type="transmembrane region" description="Helical" evidence="7">
    <location>
        <begin position="178"/>
        <end position="197"/>
    </location>
</feature>
<comment type="similarity">
    <text evidence="2 7">Belongs to the UPF0056 (MarC) family.</text>
</comment>
<feature type="transmembrane region" description="Helical" evidence="7">
    <location>
        <begin position="40"/>
        <end position="63"/>
    </location>
</feature>
<dbReference type="EMBL" id="JAXCLA010000005">
    <property type="protein sequence ID" value="MDY0745949.1"/>
    <property type="molecule type" value="Genomic_DNA"/>
</dbReference>
<evidence type="ECO:0000256" key="7">
    <source>
        <dbReference type="RuleBase" id="RU362048"/>
    </source>
</evidence>
<keyword evidence="3" id="KW-1003">Cell membrane</keyword>